<dbReference type="STRING" id="880071.Fleli_0626"/>
<evidence type="ECO:0000256" key="1">
    <source>
        <dbReference type="ARBA" id="ARBA00023125"/>
    </source>
</evidence>
<reference evidence="4" key="1">
    <citation type="submission" date="2012-06" db="EMBL/GenBank/DDBJ databases">
        <title>The complete genome of Flexibacter litoralis DSM 6794.</title>
        <authorList>
            <person name="Lucas S."/>
            <person name="Copeland A."/>
            <person name="Lapidus A."/>
            <person name="Glavina del Rio T."/>
            <person name="Dalin E."/>
            <person name="Tice H."/>
            <person name="Bruce D."/>
            <person name="Goodwin L."/>
            <person name="Pitluck S."/>
            <person name="Peters L."/>
            <person name="Ovchinnikova G."/>
            <person name="Lu M."/>
            <person name="Kyrpides N."/>
            <person name="Mavromatis K."/>
            <person name="Ivanova N."/>
            <person name="Brettin T."/>
            <person name="Detter J.C."/>
            <person name="Han C."/>
            <person name="Larimer F."/>
            <person name="Land M."/>
            <person name="Hauser L."/>
            <person name="Markowitz V."/>
            <person name="Cheng J.-F."/>
            <person name="Hugenholtz P."/>
            <person name="Woyke T."/>
            <person name="Wu D."/>
            <person name="Spring S."/>
            <person name="Lang E."/>
            <person name="Kopitz M."/>
            <person name="Brambilla E."/>
            <person name="Klenk H.-P."/>
            <person name="Eisen J.A."/>
        </authorList>
    </citation>
    <scope>NUCLEOTIDE SEQUENCE [LARGE SCALE GENOMIC DNA]</scope>
    <source>
        <strain evidence="4">ATCC 23117 / DSM 6794 / NBRC 15988 / NCIMB 1366 / Sio-4</strain>
    </source>
</reference>
<dbReference type="InterPro" id="IPR014710">
    <property type="entry name" value="RmlC-like_jellyroll"/>
</dbReference>
<dbReference type="SUPFAM" id="SSF51182">
    <property type="entry name" value="RmlC-like cupins"/>
    <property type="match status" value="1"/>
</dbReference>
<dbReference type="Proteomes" id="UP000006054">
    <property type="component" value="Chromosome"/>
</dbReference>
<evidence type="ECO:0000313" key="4">
    <source>
        <dbReference type="Proteomes" id="UP000006054"/>
    </source>
</evidence>
<dbReference type="Gene3D" id="2.60.120.10">
    <property type="entry name" value="Jelly Rolls"/>
    <property type="match status" value="1"/>
</dbReference>
<dbReference type="GO" id="GO:0006355">
    <property type="term" value="P:regulation of DNA-templated transcription"/>
    <property type="evidence" value="ECO:0007669"/>
    <property type="project" value="InterPro"/>
</dbReference>
<dbReference type="KEGG" id="fli:Fleli_0626"/>
<gene>
    <name evidence="3" type="ordered locus">Fleli_0626</name>
</gene>
<dbReference type="InterPro" id="IPR003313">
    <property type="entry name" value="AraC-bd"/>
</dbReference>
<dbReference type="EMBL" id="CP003345">
    <property type="protein sequence ID" value="AFM03090.1"/>
    <property type="molecule type" value="Genomic_DNA"/>
</dbReference>
<dbReference type="HOGENOM" id="CLU_170099_0_0_10"/>
<dbReference type="InterPro" id="IPR011051">
    <property type="entry name" value="RmlC_Cupin_sf"/>
</dbReference>
<dbReference type="PANTHER" id="PTHR37694">
    <property type="entry name" value="SLR8022 PROTEIN"/>
    <property type="match status" value="1"/>
</dbReference>
<evidence type="ECO:0000259" key="2">
    <source>
        <dbReference type="Pfam" id="PF02311"/>
    </source>
</evidence>
<name>I4AGK5_BERLS</name>
<proteinExistence type="predicted"/>
<dbReference type="OrthoDB" id="997205at2"/>
<feature type="domain" description="AraC-type arabinose-binding/dimerisation" evidence="2">
    <location>
        <begin position="42"/>
        <end position="91"/>
    </location>
</feature>
<organism evidence="3 4">
    <name type="scientific">Bernardetia litoralis (strain ATCC 23117 / DSM 6794 / NBRC 15988 / NCIMB 1366 / Fx l1 / Sio-4)</name>
    <name type="common">Flexibacter litoralis</name>
    <dbReference type="NCBI Taxonomy" id="880071"/>
    <lineage>
        <taxon>Bacteria</taxon>
        <taxon>Pseudomonadati</taxon>
        <taxon>Bacteroidota</taxon>
        <taxon>Cytophagia</taxon>
        <taxon>Cytophagales</taxon>
        <taxon>Bernardetiaceae</taxon>
        <taxon>Bernardetia</taxon>
    </lineage>
</organism>
<dbReference type="PATRIC" id="fig|880071.3.peg.593"/>
<evidence type="ECO:0000313" key="3">
    <source>
        <dbReference type="EMBL" id="AFM03090.1"/>
    </source>
</evidence>
<dbReference type="PANTHER" id="PTHR37694:SF1">
    <property type="entry name" value="SLR8022 PROTEIN"/>
    <property type="match status" value="1"/>
</dbReference>
<dbReference type="CDD" id="cd02230">
    <property type="entry name" value="cupin_HP0902-like"/>
    <property type="match status" value="1"/>
</dbReference>
<dbReference type="eggNOG" id="COG1917">
    <property type="taxonomic scope" value="Bacteria"/>
</dbReference>
<dbReference type="RefSeq" id="WP_014796549.1">
    <property type="nucleotide sequence ID" value="NC_018018.1"/>
</dbReference>
<dbReference type="GO" id="GO:0003677">
    <property type="term" value="F:DNA binding"/>
    <property type="evidence" value="ECO:0007669"/>
    <property type="project" value="UniProtKB-KW"/>
</dbReference>
<dbReference type="AlphaFoldDB" id="I4AGK5"/>
<keyword evidence="4" id="KW-1185">Reference proteome</keyword>
<sequence length="103" mass="11809">MKTASLLENLEYNNQKIVTKVILETQNTKEIRILLKKGQILKEHQAPFTIIVEVFEGNIDFRVNQEIFDLKRGSLITLEGKIPHSLEAKEDSIVRLSFSKGDL</sequence>
<keyword evidence="1" id="KW-0238">DNA-binding</keyword>
<accession>I4AGK5</accession>
<dbReference type="Pfam" id="PF02311">
    <property type="entry name" value="AraC_binding"/>
    <property type="match status" value="1"/>
</dbReference>
<protein>
    <submittedName>
        <fullName evidence="3">AraC-like regulator</fullName>
    </submittedName>
</protein>